<evidence type="ECO:0000256" key="1">
    <source>
        <dbReference type="SAM" id="MobiDB-lite"/>
    </source>
</evidence>
<dbReference type="EMBL" id="ACEC01000119">
    <property type="protein sequence ID" value="EEG28999.1"/>
    <property type="molecule type" value="Genomic_DNA"/>
</dbReference>
<dbReference type="Proteomes" id="UP000003340">
    <property type="component" value="Unassembled WGS sequence"/>
</dbReference>
<accession>C0EHR9</accession>
<dbReference type="AlphaFoldDB" id="C0EHR9"/>
<sequence>MNDPNSLSQSLPLRVYKMELEISHSIRSKVQKESILQRRERGSRRNTENTLRLEEDQDCASRGVPRPCAYAGGDTA</sequence>
<proteinExistence type="predicted"/>
<reference evidence="2 3" key="1">
    <citation type="submission" date="2009-01" db="EMBL/GenBank/DDBJ databases">
        <authorList>
            <person name="Fulton L."/>
            <person name="Clifton S."/>
            <person name="Fulton B."/>
            <person name="Xu J."/>
            <person name="Minx P."/>
            <person name="Pepin K.H."/>
            <person name="Johnson M."/>
            <person name="Bhonagiri V."/>
            <person name="Nash W.E."/>
            <person name="Mardis E.R."/>
            <person name="Wilson R.K."/>
        </authorList>
    </citation>
    <scope>NUCLEOTIDE SEQUENCE [LARGE SCALE GENOMIC DNA]</scope>
    <source>
        <strain evidence="2 3">DSM 5476</strain>
    </source>
</reference>
<feature type="compositionally biased region" description="Basic and acidic residues" evidence="1">
    <location>
        <begin position="30"/>
        <end position="54"/>
    </location>
</feature>
<name>C0EHR9_9FIRM</name>
<feature type="region of interest" description="Disordered" evidence="1">
    <location>
        <begin position="30"/>
        <end position="76"/>
    </location>
</feature>
<protein>
    <submittedName>
        <fullName evidence="2">Uncharacterized protein</fullName>
    </submittedName>
</protein>
<keyword evidence="3" id="KW-1185">Reference proteome</keyword>
<comment type="caution">
    <text evidence="2">The sequence shown here is derived from an EMBL/GenBank/DDBJ whole genome shotgun (WGS) entry which is preliminary data.</text>
</comment>
<evidence type="ECO:0000313" key="2">
    <source>
        <dbReference type="EMBL" id="EEG28999.1"/>
    </source>
</evidence>
<dbReference type="STRING" id="537013.CLOSTMETH_03414"/>
<reference evidence="2 3" key="2">
    <citation type="submission" date="2009-02" db="EMBL/GenBank/DDBJ databases">
        <title>Draft genome sequence of Clostridium methylpentosum (DSM 5476).</title>
        <authorList>
            <person name="Sudarsanam P."/>
            <person name="Ley R."/>
            <person name="Guruge J."/>
            <person name="Turnbaugh P.J."/>
            <person name="Mahowald M."/>
            <person name="Liep D."/>
            <person name="Gordon J."/>
        </authorList>
    </citation>
    <scope>NUCLEOTIDE SEQUENCE [LARGE SCALE GENOMIC DNA]</scope>
    <source>
        <strain evidence="2 3">DSM 5476</strain>
    </source>
</reference>
<gene>
    <name evidence="2" type="ORF">CLOSTMETH_03414</name>
</gene>
<dbReference type="HOGENOM" id="CLU_2648129_0_0_9"/>
<evidence type="ECO:0000313" key="3">
    <source>
        <dbReference type="Proteomes" id="UP000003340"/>
    </source>
</evidence>
<organism evidence="2 3">
    <name type="scientific">[Clostridium] methylpentosum DSM 5476</name>
    <dbReference type="NCBI Taxonomy" id="537013"/>
    <lineage>
        <taxon>Bacteria</taxon>
        <taxon>Bacillati</taxon>
        <taxon>Bacillota</taxon>
        <taxon>Clostridia</taxon>
        <taxon>Eubacteriales</taxon>
        <taxon>Oscillospiraceae</taxon>
        <taxon>Oscillospiraceae incertae sedis</taxon>
    </lineage>
</organism>